<accession>A0A4S8QTA4</accession>
<evidence type="ECO:0000313" key="9">
    <source>
        <dbReference type="Proteomes" id="UP000308671"/>
    </source>
</evidence>
<comment type="subcellular location">
    <subcellularLocation>
        <location evidence="1">Membrane</location>
        <topology evidence="1">Multi-pass membrane protein</topology>
    </subcellularLocation>
</comment>
<feature type="transmembrane region" description="Helical" evidence="6">
    <location>
        <begin position="108"/>
        <end position="125"/>
    </location>
</feature>
<evidence type="ECO:0000259" key="7">
    <source>
        <dbReference type="PROSITE" id="PS50850"/>
    </source>
</evidence>
<evidence type="ECO:0000256" key="1">
    <source>
        <dbReference type="ARBA" id="ARBA00004141"/>
    </source>
</evidence>
<dbReference type="FunFam" id="1.20.1250.20:FF:000319">
    <property type="entry name" value="MFS transporter, putative"/>
    <property type="match status" value="1"/>
</dbReference>
<feature type="compositionally biased region" description="Polar residues" evidence="5">
    <location>
        <begin position="251"/>
        <end position="278"/>
    </location>
</feature>
<feature type="transmembrane region" description="Helical" evidence="6">
    <location>
        <begin position="516"/>
        <end position="538"/>
    </location>
</feature>
<dbReference type="PROSITE" id="PS50850">
    <property type="entry name" value="MFS"/>
    <property type="match status" value="1"/>
</dbReference>
<feature type="domain" description="Major facilitator superfamily (MFS) profile" evidence="7">
    <location>
        <begin position="66"/>
        <end position="539"/>
    </location>
</feature>
<feature type="transmembrane region" description="Helical" evidence="6">
    <location>
        <begin position="190"/>
        <end position="209"/>
    </location>
</feature>
<feature type="transmembrane region" description="Helical" evidence="6">
    <location>
        <begin position="422"/>
        <end position="441"/>
    </location>
</feature>
<dbReference type="Proteomes" id="UP000308671">
    <property type="component" value="Unassembled WGS sequence"/>
</dbReference>
<feature type="transmembrane region" description="Helical" evidence="6">
    <location>
        <begin position="221"/>
        <end position="240"/>
    </location>
</feature>
<dbReference type="InterPro" id="IPR036259">
    <property type="entry name" value="MFS_trans_sf"/>
</dbReference>
<evidence type="ECO:0000256" key="2">
    <source>
        <dbReference type="ARBA" id="ARBA00022692"/>
    </source>
</evidence>
<keyword evidence="2 6" id="KW-0812">Transmembrane</keyword>
<sequence>MEHTNHQRDELDTRAVPGTIHLVDLEGVMKGQHASASRLQDVVLVPSPSSDPDDPLNWSPKRKMLSTACMSMYTLMVGIASAAVYSVLEPISEDTGLTVDQLNAGTGYMFLFFGWGTLIAQPMALQYGKRPVYLFSMLATLGTMLWVPHATTNSAWIGSKILQGAVGAPIESLCEISITDIYFAHERGSYMGLYAFMLAGSNFLAPILAGFINDGQGWRWVMYWCAIFLAIGFVFCFFLMEETNYDRAPQEKTTSGDNTPGITTPTEGVLQEKSSASSEPLDPEKGTSTDVSRAANQNTELGTVHYKPKTYIQKLSLKDKKRDFRLFRMMIRPLIFMSLPSIAYAGFSYGSNLIWFNVLNGTASLILSAPPYNFSSSMVGLSYVSPLLGVACASFYSGVIGDRVVLWLARRNKGVLEAEHRLWLFSVSIILIPASLILWGVGAAHHIHWFGLIVAMFLIAGSNGIGLQLSVSYCIDSYKDLSGEAMATVIIIRNTMSFAMGYGVTPWVTNMGYQNAFIVAAFAGLAQVLTFLAVVKWGKSWRNNTKGRYYKYVEENEILGVTH</sequence>
<name>A0A4S8QTA4_9HELO</name>
<feature type="transmembrane region" description="Helical" evidence="6">
    <location>
        <begin position="132"/>
        <end position="149"/>
    </location>
</feature>
<gene>
    <name evidence="8" type="ORF">BGAL_0368g00040</name>
</gene>
<dbReference type="InterPro" id="IPR020846">
    <property type="entry name" value="MFS_dom"/>
</dbReference>
<dbReference type="AlphaFoldDB" id="A0A4S8QTA4"/>
<feature type="transmembrane region" description="Helical" evidence="6">
    <location>
        <begin position="161"/>
        <end position="183"/>
    </location>
</feature>
<feature type="transmembrane region" description="Helical" evidence="6">
    <location>
        <begin position="378"/>
        <end position="401"/>
    </location>
</feature>
<dbReference type="Pfam" id="PF07690">
    <property type="entry name" value="MFS_1"/>
    <property type="match status" value="1"/>
</dbReference>
<feature type="transmembrane region" description="Helical" evidence="6">
    <location>
        <begin position="65"/>
        <end position="88"/>
    </location>
</feature>
<dbReference type="GO" id="GO:0022857">
    <property type="term" value="F:transmembrane transporter activity"/>
    <property type="evidence" value="ECO:0007669"/>
    <property type="project" value="InterPro"/>
</dbReference>
<reference evidence="8 9" key="1">
    <citation type="submission" date="2017-12" db="EMBL/GenBank/DDBJ databases">
        <title>Comparative genomics of Botrytis spp.</title>
        <authorList>
            <person name="Valero-Jimenez C.A."/>
            <person name="Tapia P."/>
            <person name="Veloso J."/>
            <person name="Silva-Moreno E."/>
            <person name="Staats M."/>
            <person name="Valdes J.H."/>
            <person name="Van Kan J.A.L."/>
        </authorList>
    </citation>
    <scope>NUCLEOTIDE SEQUENCE [LARGE SCALE GENOMIC DNA]</scope>
    <source>
        <strain evidence="8 9">MUCL435</strain>
    </source>
</reference>
<dbReference type="PANTHER" id="PTHR23502">
    <property type="entry name" value="MAJOR FACILITATOR SUPERFAMILY"/>
    <property type="match status" value="1"/>
</dbReference>
<feature type="transmembrane region" description="Helical" evidence="6">
    <location>
        <begin position="485"/>
        <end position="504"/>
    </location>
</feature>
<evidence type="ECO:0000256" key="4">
    <source>
        <dbReference type="ARBA" id="ARBA00023136"/>
    </source>
</evidence>
<feature type="transmembrane region" description="Helical" evidence="6">
    <location>
        <begin position="334"/>
        <end position="358"/>
    </location>
</feature>
<dbReference type="EMBL" id="PQXL01000368">
    <property type="protein sequence ID" value="THV46675.1"/>
    <property type="molecule type" value="Genomic_DNA"/>
</dbReference>
<dbReference type="SUPFAM" id="SSF103473">
    <property type="entry name" value="MFS general substrate transporter"/>
    <property type="match status" value="1"/>
</dbReference>
<feature type="transmembrane region" description="Helical" evidence="6">
    <location>
        <begin position="447"/>
        <end position="473"/>
    </location>
</feature>
<keyword evidence="3 6" id="KW-1133">Transmembrane helix</keyword>
<comment type="caution">
    <text evidence="8">The sequence shown here is derived from an EMBL/GenBank/DDBJ whole genome shotgun (WGS) entry which is preliminary data.</text>
</comment>
<evidence type="ECO:0000256" key="3">
    <source>
        <dbReference type="ARBA" id="ARBA00022989"/>
    </source>
</evidence>
<protein>
    <recommendedName>
        <fullName evidence="7">Major facilitator superfamily (MFS) profile domain-containing protein</fullName>
    </recommendedName>
</protein>
<proteinExistence type="predicted"/>
<dbReference type="Gene3D" id="1.20.1250.20">
    <property type="entry name" value="MFS general substrate transporter like domains"/>
    <property type="match status" value="1"/>
</dbReference>
<evidence type="ECO:0000256" key="5">
    <source>
        <dbReference type="SAM" id="MobiDB-lite"/>
    </source>
</evidence>
<dbReference type="InterPro" id="IPR011701">
    <property type="entry name" value="MFS"/>
</dbReference>
<keyword evidence="4 6" id="KW-0472">Membrane</keyword>
<dbReference type="OrthoDB" id="5215911at2759"/>
<dbReference type="PANTHER" id="PTHR23502:SF30">
    <property type="entry name" value="TRANSPORTER, PUTATIVE (AFU_ORTHOLOGUE AFUA_8G04702)-RELATED"/>
    <property type="match status" value="1"/>
</dbReference>
<dbReference type="GO" id="GO:0005886">
    <property type="term" value="C:plasma membrane"/>
    <property type="evidence" value="ECO:0007669"/>
    <property type="project" value="TreeGrafter"/>
</dbReference>
<organism evidence="8 9">
    <name type="scientific">Botrytis galanthina</name>
    <dbReference type="NCBI Taxonomy" id="278940"/>
    <lineage>
        <taxon>Eukaryota</taxon>
        <taxon>Fungi</taxon>
        <taxon>Dikarya</taxon>
        <taxon>Ascomycota</taxon>
        <taxon>Pezizomycotina</taxon>
        <taxon>Leotiomycetes</taxon>
        <taxon>Helotiales</taxon>
        <taxon>Sclerotiniaceae</taxon>
        <taxon>Botrytis</taxon>
    </lineage>
</organism>
<feature type="region of interest" description="Disordered" evidence="5">
    <location>
        <begin position="249"/>
        <end position="294"/>
    </location>
</feature>
<keyword evidence="9" id="KW-1185">Reference proteome</keyword>
<evidence type="ECO:0000256" key="6">
    <source>
        <dbReference type="SAM" id="Phobius"/>
    </source>
</evidence>
<evidence type="ECO:0000313" key="8">
    <source>
        <dbReference type="EMBL" id="THV46675.1"/>
    </source>
</evidence>